<dbReference type="AlphaFoldDB" id="A0AAU7E0U2"/>
<reference evidence="2" key="1">
    <citation type="submission" date="2024-02" db="EMBL/GenBank/DDBJ databases">
        <title>Tomenella chthoni gen. nov. sp. nov., a member of the family Jonesiaceae isolated from bat guano.</title>
        <authorList>
            <person name="Miller S.L."/>
            <person name="King J."/>
            <person name="Sankaranarayanan K."/>
            <person name="Lawson P.A."/>
        </authorList>
    </citation>
    <scope>NUCLEOTIDE SEQUENCE</scope>
    <source>
        <strain evidence="2">BS-20</strain>
    </source>
</reference>
<evidence type="ECO:0000256" key="1">
    <source>
        <dbReference type="SAM" id="Phobius"/>
    </source>
</evidence>
<protein>
    <submittedName>
        <fullName evidence="2">Metal-dependent hydrolase</fullName>
    </submittedName>
</protein>
<keyword evidence="1" id="KW-0472">Membrane</keyword>
<sequence length="257" mass="26771">MGAAHAATGAAAWLAIAGTVPGTLGLVDHVDGPALAVGTVVAAGAALLPDIDHHSGTIAHSLPPVSNWIAKISEKLSGGHRQGTHSILGLGVALAGAFAVGPLQREVGCYGVIHVGASIGAILLAAFALRALRLTKGRFGAWAVSIALAATVLVYGADNWLWFPAAVGIGYLAHLVGDFITTGGIPVLWPVVVKPPKWWRKIPVLSWVWKANGNLAFPVLGKTGSNREWLLITLLTAWFTFTAVRQWLSQNLFGLLA</sequence>
<keyword evidence="1" id="KW-1133">Transmembrane helix</keyword>
<proteinExistence type="predicted"/>
<evidence type="ECO:0000313" key="2">
    <source>
        <dbReference type="EMBL" id="XBH23226.1"/>
    </source>
</evidence>
<feature type="transmembrane region" description="Helical" evidence="1">
    <location>
        <begin position="169"/>
        <end position="192"/>
    </location>
</feature>
<dbReference type="PANTHER" id="PTHR35531:SF1">
    <property type="entry name" value="INNER MEMBRANE PROTEIN YBCI-RELATED"/>
    <property type="match status" value="1"/>
</dbReference>
<gene>
    <name evidence="2" type="ORF">V5R04_13050</name>
</gene>
<accession>A0AAU7E0U2</accession>
<organism evidence="2">
    <name type="scientific">Jonesiaceae bacterium BS-20</name>
    <dbReference type="NCBI Taxonomy" id="3120821"/>
    <lineage>
        <taxon>Bacteria</taxon>
        <taxon>Bacillati</taxon>
        <taxon>Actinomycetota</taxon>
        <taxon>Actinomycetes</taxon>
        <taxon>Micrococcales</taxon>
        <taxon>Jonesiaceae</taxon>
    </lineage>
</organism>
<dbReference type="PANTHER" id="PTHR35531">
    <property type="entry name" value="INNER MEMBRANE PROTEIN YBCI-RELATED"/>
    <property type="match status" value="1"/>
</dbReference>
<feature type="transmembrane region" description="Helical" evidence="1">
    <location>
        <begin position="139"/>
        <end position="157"/>
    </location>
</feature>
<dbReference type="Pfam" id="PF04307">
    <property type="entry name" value="YdjM"/>
    <property type="match status" value="1"/>
</dbReference>
<dbReference type="GO" id="GO:0016787">
    <property type="term" value="F:hydrolase activity"/>
    <property type="evidence" value="ECO:0007669"/>
    <property type="project" value="UniProtKB-KW"/>
</dbReference>
<name>A0AAU7E0U2_9MICO</name>
<dbReference type="EMBL" id="CP146203">
    <property type="protein sequence ID" value="XBH23226.1"/>
    <property type="molecule type" value="Genomic_DNA"/>
</dbReference>
<dbReference type="InterPro" id="IPR007404">
    <property type="entry name" value="YdjM-like"/>
</dbReference>
<keyword evidence="2" id="KW-0378">Hydrolase</keyword>
<feature type="transmembrane region" description="Helical" evidence="1">
    <location>
        <begin position="229"/>
        <end position="248"/>
    </location>
</feature>
<keyword evidence="1" id="KW-0812">Transmembrane</keyword>
<feature type="transmembrane region" description="Helical" evidence="1">
    <location>
        <begin position="110"/>
        <end position="132"/>
    </location>
</feature>
<feature type="transmembrane region" description="Helical" evidence="1">
    <location>
        <begin position="85"/>
        <end position="104"/>
    </location>
</feature>